<feature type="transmembrane region" description="Helical" evidence="1">
    <location>
        <begin position="265"/>
        <end position="282"/>
    </location>
</feature>
<feature type="transmembrane region" description="Helical" evidence="1">
    <location>
        <begin position="217"/>
        <end position="236"/>
    </location>
</feature>
<keyword evidence="1" id="KW-0472">Membrane</keyword>
<gene>
    <name evidence="3" type="ORF">B5V02_20860</name>
</gene>
<keyword evidence="4" id="KW-1185">Reference proteome</keyword>
<protein>
    <recommendedName>
        <fullName evidence="2">Acyltransferase 3 domain-containing protein</fullName>
    </recommendedName>
</protein>
<keyword evidence="1" id="KW-0812">Transmembrane</keyword>
<dbReference type="InterPro" id="IPR050879">
    <property type="entry name" value="Acyltransferase_3"/>
</dbReference>
<comment type="caution">
    <text evidence="3">The sequence shown here is derived from an EMBL/GenBank/DDBJ whole genome shotgun (WGS) entry which is preliminary data.</text>
</comment>
<feature type="transmembrane region" description="Helical" evidence="1">
    <location>
        <begin position="302"/>
        <end position="320"/>
    </location>
</feature>
<dbReference type="RefSeq" id="WP_111546047.1">
    <property type="nucleotide sequence ID" value="NZ_MZXV01000044.1"/>
</dbReference>
<dbReference type="Pfam" id="PF01757">
    <property type="entry name" value="Acyl_transf_3"/>
    <property type="match status" value="1"/>
</dbReference>
<accession>A0A2W7CJF0</accession>
<dbReference type="PANTHER" id="PTHR23028">
    <property type="entry name" value="ACETYLTRANSFERASE"/>
    <property type="match status" value="1"/>
</dbReference>
<dbReference type="EMBL" id="MZXV01000044">
    <property type="protein sequence ID" value="PZV36653.1"/>
    <property type="molecule type" value="Genomic_DNA"/>
</dbReference>
<keyword evidence="1" id="KW-1133">Transmembrane helix</keyword>
<feature type="transmembrane region" description="Helical" evidence="1">
    <location>
        <begin position="332"/>
        <end position="354"/>
    </location>
</feature>
<feature type="transmembrane region" description="Helical" evidence="1">
    <location>
        <begin position="112"/>
        <end position="130"/>
    </location>
</feature>
<dbReference type="Proteomes" id="UP000248616">
    <property type="component" value="Unassembled WGS sequence"/>
</dbReference>
<feature type="transmembrane region" description="Helical" evidence="1">
    <location>
        <begin position="188"/>
        <end position="205"/>
    </location>
</feature>
<dbReference type="GO" id="GO:0016747">
    <property type="term" value="F:acyltransferase activity, transferring groups other than amino-acyl groups"/>
    <property type="evidence" value="ECO:0007669"/>
    <property type="project" value="InterPro"/>
</dbReference>
<dbReference type="OrthoDB" id="9796461at2"/>
<organism evidence="3 4">
    <name type="scientific">Mesorhizobium kowhaii</name>
    <dbReference type="NCBI Taxonomy" id="1300272"/>
    <lineage>
        <taxon>Bacteria</taxon>
        <taxon>Pseudomonadati</taxon>
        <taxon>Pseudomonadota</taxon>
        <taxon>Alphaproteobacteria</taxon>
        <taxon>Hyphomicrobiales</taxon>
        <taxon>Phyllobacteriaceae</taxon>
        <taxon>Mesorhizobium</taxon>
    </lineage>
</organism>
<dbReference type="InterPro" id="IPR002656">
    <property type="entry name" value="Acyl_transf_3_dom"/>
</dbReference>
<proteinExistence type="predicted"/>
<sequence length="394" mass="43311">MLKPVNVDMPNGTTHRISALDGVRGYAAVVVLVWHAILGCDWDGLTKIISTPIQAVPHNLIWSKFWMTVFNGESAVVIFFLLSGCVLTQSAAKETERFGVVRSFVAFSVRRVLRVFPAVIVCVVACSALLGVEKYFGLYLGVLDVRAVVGNTLLLGTQIVGSTWTLQVEMAAVPFILVGGWALARYGYIGPLLFLFFSLVAYKLPMLALNYKLLSMYLFYLGIGALIPTELGAYSGRIADRIGAPVLILGFIFVRMFLPAALIGLLLQASFGYLFLCLLVYVKPTKLTTFLNTPVSQFLGKVSFGFYLWNVFFLLLIWGVRPVYNPPIFKDYAIEFGLIIGAILVLPSLAIAAFSERYVERPFIDMGRAVSDRIFGRAPIASQTQVTSSVAKIA</sequence>
<feature type="domain" description="Acyltransferase 3" evidence="2">
    <location>
        <begin position="18"/>
        <end position="346"/>
    </location>
</feature>
<name>A0A2W7CJF0_9HYPH</name>
<evidence type="ECO:0000313" key="4">
    <source>
        <dbReference type="Proteomes" id="UP000248616"/>
    </source>
</evidence>
<feature type="transmembrane region" description="Helical" evidence="1">
    <location>
        <begin position="74"/>
        <end position="92"/>
    </location>
</feature>
<dbReference type="AlphaFoldDB" id="A0A2W7CJF0"/>
<reference evidence="4" key="1">
    <citation type="submission" date="2017-03" db="EMBL/GenBank/DDBJ databases">
        <authorList>
            <person name="Safronova V.I."/>
            <person name="Sazanova A.L."/>
            <person name="Chirak E.R."/>
        </authorList>
    </citation>
    <scope>NUCLEOTIDE SEQUENCE [LARGE SCALE GENOMIC DNA]</scope>
    <source>
        <strain evidence="4">Ach-343</strain>
    </source>
</reference>
<evidence type="ECO:0000259" key="2">
    <source>
        <dbReference type="Pfam" id="PF01757"/>
    </source>
</evidence>
<evidence type="ECO:0000313" key="3">
    <source>
        <dbReference type="EMBL" id="PZV36653.1"/>
    </source>
</evidence>
<evidence type="ECO:0000256" key="1">
    <source>
        <dbReference type="SAM" id="Phobius"/>
    </source>
</evidence>